<evidence type="ECO:0000313" key="3">
    <source>
        <dbReference type="Proteomes" id="UP001632037"/>
    </source>
</evidence>
<keyword evidence="3" id="KW-1185">Reference proteome</keyword>
<feature type="region of interest" description="Disordered" evidence="1">
    <location>
        <begin position="1"/>
        <end position="31"/>
    </location>
</feature>
<dbReference type="PANTHER" id="PTHR35796:SF3">
    <property type="entry name" value="BHLH DOMAIN-CONTAINING PROTEIN"/>
    <property type="match status" value="1"/>
</dbReference>
<protein>
    <submittedName>
        <fullName evidence="2">Uncharacterized protein</fullName>
    </submittedName>
</protein>
<evidence type="ECO:0000256" key="1">
    <source>
        <dbReference type="SAM" id="MobiDB-lite"/>
    </source>
</evidence>
<proteinExistence type="predicted"/>
<gene>
    <name evidence="2" type="ORF">V7S43_002059</name>
</gene>
<dbReference type="Proteomes" id="UP001632037">
    <property type="component" value="Unassembled WGS sequence"/>
</dbReference>
<reference evidence="2 3" key="1">
    <citation type="submission" date="2024-09" db="EMBL/GenBank/DDBJ databases">
        <title>Genome sequencing and assembly of Phytophthora oleae, isolate VK10A, causative agent of rot of olive drupes.</title>
        <authorList>
            <person name="Conti Taguali S."/>
            <person name="Riolo M."/>
            <person name="La Spada F."/>
            <person name="Cacciola S.O."/>
            <person name="Dionisio G."/>
        </authorList>
    </citation>
    <scope>NUCLEOTIDE SEQUENCE [LARGE SCALE GENOMIC DNA]</scope>
    <source>
        <strain evidence="2 3">VK10A</strain>
    </source>
</reference>
<feature type="compositionally biased region" description="Basic and acidic residues" evidence="1">
    <location>
        <begin position="1"/>
        <end position="10"/>
    </location>
</feature>
<comment type="caution">
    <text evidence="2">The sequence shown here is derived from an EMBL/GenBank/DDBJ whole genome shotgun (WGS) entry which is preliminary data.</text>
</comment>
<dbReference type="EMBL" id="JBIMZQ010000003">
    <property type="protein sequence ID" value="KAL3672767.1"/>
    <property type="molecule type" value="Genomic_DNA"/>
</dbReference>
<organism evidence="2 3">
    <name type="scientific">Phytophthora oleae</name>
    <dbReference type="NCBI Taxonomy" id="2107226"/>
    <lineage>
        <taxon>Eukaryota</taxon>
        <taxon>Sar</taxon>
        <taxon>Stramenopiles</taxon>
        <taxon>Oomycota</taxon>
        <taxon>Peronosporomycetes</taxon>
        <taxon>Peronosporales</taxon>
        <taxon>Peronosporaceae</taxon>
        <taxon>Phytophthora</taxon>
    </lineage>
</organism>
<feature type="region of interest" description="Disordered" evidence="1">
    <location>
        <begin position="45"/>
        <end position="86"/>
    </location>
</feature>
<name>A0ABD3G0T1_9STRA</name>
<sequence>MRSGDLDEKQPLANGPEAPVSPSTLLSGELSDPSELLQVLDEFEPGLDPFVADNSAAQGSAESAQPPIPSATAKPKKRNYDPNKARSERLHELQRLRVEATDLELKLEQLKMEQNGPNCSLEHETPGHAQEENNKLPAVWEEICPRQLERRLRAEQENCRLKKKYRGGAKIIRSFEKLLFKRFSLQDVGSEAGKCVRRVEITTDFIKDVADRIFEQLAAGIEVSYHEVERILETNSPFPVDIVTQVPLMREGLSIELFDRRIIPFNMCATSDAWWRRWQDYRGQHSYESIGDVIRERCGLEMADVKTGKSATFYVQQVLQQHVEEHRVVVVWHAYFEPFTFHEKRVCGVHFLFKGYVLMKPVADSNGTGDGATQVLTCYNITPHFSDPKMQKNVETNALIKFVLNEYLASIEITDDDPGFMFDWDGEVLNTFVATANALDAADAPRWIQTPPPHITADAFTDDLLDELERVAGGRCGRVLLAPNTQSQALSIALMLGRIESERFMQDVAQAAFNGVEQLFATTYNLTATEAQESVQNNFPKPRTGRRLFQ</sequence>
<dbReference type="PANTHER" id="PTHR35796">
    <property type="entry name" value="HYPOTHETICAL CYTOSOLIC PROTEIN"/>
    <property type="match status" value="1"/>
</dbReference>
<evidence type="ECO:0000313" key="2">
    <source>
        <dbReference type="EMBL" id="KAL3672767.1"/>
    </source>
</evidence>
<accession>A0ABD3G0T1</accession>
<dbReference type="AlphaFoldDB" id="A0ABD3G0T1"/>